<dbReference type="PATRIC" id="fig|318683.6.peg.516"/>
<dbReference type="EMBL" id="LHZR01000105">
    <property type="protein sequence ID" value="KXV48215.1"/>
    <property type="molecule type" value="Genomic_DNA"/>
</dbReference>
<organism evidence="2 3">
    <name type="scientific">Gluconobacter albidus</name>
    <dbReference type="NCBI Taxonomy" id="318683"/>
    <lineage>
        <taxon>Bacteria</taxon>
        <taxon>Pseudomonadati</taxon>
        <taxon>Pseudomonadota</taxon>
        <taxon>Alphaproteobacteria</taxon>
        <taxon>Acetobacterales</taxon>
        <taxon>Acetobacteraceae</taxon>
        <taxon>Gluconobacter</taxon>
    </lineage>
</organism>
<comment type="caution">
    <text evidence="2">The sequence shown here is derived from an EMBL/GenBank/DDBJ whole genome shotgun (WGS) entry which is preliminary data.</text>
</comment>
<evidence type="ECO:0000256" key="1">
    <source>
        <dbReference type="SAM" id="MobiDB-lite"/>
    </source>
</evidence>
<feature type="region of interest" description="Disordered" evidence="1">
    <location>
        <begin position="66"/>
        <end position="88"/>
    </location>
</feature>
<name>A0A149TJ36_9PROT</name>
<gene>
    <name evidence="2" type="ORF">AD945_08400</name>
</gene>
<dbReference type="AlphaFoldDB" id="A0A149TJ36"/>
<evidence type="ECO:0000313" key="3">
    <source>
        <dbReference type="Proteomes" id="UP000075636"/>
    </source>
</evidence>
<dbReference type="OrthoDB" id="7225182at2"/>
<dbReference type="Proteomes" id="UP000075636">
    <property type="component" value="Unassembled WGS sequence"/>
</dbReference>
<proteinExistence type="predicted"/>
<evidence type="ECO:0000313" key="2">
    <source>
        <dbReference type="EMBL" id="KXV48215.1"/>
    </source>
</evidence>
<dbReference type="RefSeq" id="WP_062107991.1">
    <property type="nucleotide sequence ID" value="NZ_LHZR01000105.1"/>
</dbReference>
<reference evidence="2 3" key="1">
    <citation type="submission" date="2015-06" db="EMBL/GenBank/DDBJ databases">
        <title>Improved classification and identification of acetic acid bacteria using matrix-assisted laser desorption/ionization time-of-flight mass spectrometry; Gluconobacter nephelii and Gluconobacter uchimurae are later heterotypic synonyms of Gluconobacter japonicus and Gluconobacter oxydans, respectively.</title>
        <authorList>
            <person name="Li L."/>
            <person name="Cleenwerck I."/>
            <person name="De Vuyst L."/>
            <person name="Vandamme P."/>
        </authorList>
    </citation>
    <scope>NUCLEOTIDE SEQUENCE [LARGE SCALE GENOMIC DNA]</scope>
    <source>
        <strain evidence="2 3">LMG 1768</strain>
    </source>
</reference>
<accession>A0A149TJ36</accession>
<feature type="compositionally biased region" description="Low complexity" evidence="1">
    <location>
        <begin position="66"/>
        <end position="75"/>
    </location>
</feature>
<protein>
    <submittedName>
        <fullName evidence="2">Uncharacterized protein</fullName>
    </submittedName>
</protein>
<sequence>MTIRTNPSLGPSLDTVLAPGDAWFDVAGNVSPLYGDVAFDGSGYKRVWVTSAAALTAGAKVAIDDSGNASGSDSGTYTTPNAVPPGGSFWAKAPAI</sequence>